<evidence type="ECO:0000256" key="2">
    <source>
        <dbReference type="SAM" id="SignalP"/>
    </source>
</evidence>
<organism evidence="4 5">
    <name type="scientific">Nibribacter koreensis</name>
    <dbReference type="NCBI Taxonomy" id="1084519"/>
    <lineage>
        <taxon>Bacteria</taxon>
        <taxon>Pseudomonadati</taxon>
        <taxon>Bacteroidota</taxon>
        <taxon>Cytophagia</taxon>
        <taxon>Cytophagales</taxon>
        <taxon>Hymenobacteraceae</taxon>
        <taxon>Nibribacter</taxon>
    </lineage>
</organism>
<dbReference type="InterPro" id="IPR007621">
    <property type="entry name" value="TPM_dom"/>
</dbReference>
<dbReference type="Gene3D" id="3.10.310.50">
    <property type="match status" value="1"/>
</dbReference>
<gene>
    <name evidence="4" type="ORF">GCM10023183_26450</name>
</gene>
<sequence>MKNYLWLLGLLWSASFTLFAQTQDKDFPPRPTPPRLVNDLADILSPQEEAALEQKLVAYSDSTSTQIAIVNITSIGGYDISDYAFRLGEQWGIGQKENDNGILILTAVNERKVYIATGYGMEGVLPDAIAKRLTEGTLKSNYQKQQFYQGLDQATTQIITRAAGEYKADPRQRQRQGQEEGGIPTLWIIIGIMILIFIISRRGGGGRGGRRGSGFGGPFIPPIIFGDFSGGRGVFGGGGGGFGGGGGGFGGFGGGSFGGGGAGSDW</sequence>
<feature type="chain" id="PRO_5046178791" description="TPM domain-containing protein" evidence="2">
    <location>
        <begin position="21"/>
        <end position="266"/>
    </location>
</feature>
<proteinExistence type="predicted"/>
<protein>
    <recommendedName>
        <fullName evidence="3">TPM domain-containing protein</fullName>
    </recommendedName>
</protein>
<dbReference type="PANTHER" id="PTHR30373:SF2">
    <property type="entry name" value="UPF0603 PROTEIN YGCG"/>
    <property type="match status" value="1"/>
</dbReference>
<evidence type="ECO:0000313" key="5">
    <source>
        <dbReference type="Proteomes" id="UP001501844"/>
    </source>
</evidence>
<keyword evidence="1" id="KW-0812">Transmembrane</keyword>
<keyword evidence="5" id="KW-1185">Reference proteome</keyword>
<reference evidence="5" key="1">
    <citation type="journal article" date="2019" name="Int. J. Syst. Evol. Microbiol.">
        <title>The Global Catalogue of Microorganisms (GCM) 10K type strain sequencing project: providing services to taxonomists for standard genome sequencing and annotation.</title>
        <authorList>
            <consortium name="The Broad Institute Genomics Platform"/>
            <consortium name="The Broad Institute Genome Sequencing Center for Infectious Disease"/>
            <person name="Wu L."/>
            <person name="Ma J."/>
        </authorList>
    </citation>
    <scope>NUCLEOTIDE SEQUENCE [LARGE SCALE GENOMIC DNA]</scope>
    <source>
        <strain evidence="5">JCM 17917</strain>
    </source>
</reference>
<feature type="domain" description="TPM" evidence="3">
    <location>
        <begin position="37"/>
        <end position="160"/>
    </location>
</feature>
<evidence type="ECO:0000259" key="3">
    <source>
        <dbReference type="Pfam" id="PF04536"/>
    </source>
</evidence>
<dbReference type="EMBL" id="BAABGX010000002">
    <property type="protein sequence ID" value="GAA4309311.1"/>
    <property type="molecule type" value="Genomic_DNA"/>
</dbReference>
<name>A0ABP8FRP7_9BACT</name>
<keyword evidence="1" id="KW-1133">Transmembrane helix</keyword>
<accession>A0ABP8FRP7</accession>
<evidence type="ECO:0000313" key="4">
    <source>
        <dbReference type="EMBL" id="GAA4309311.1"/>
    </source>
</evidence>
<feature type="signal peptide" evidence="2">
    <location>
        <begin position="1"/>
        <end position="20"/>
    </location>
</feature>
<keyword evidence="1" id="KW-0472">Membrane</keyword>
<keyword evidence="2" id="KW-0732">Signal</keyword>
<dbReference type="RefSeq" id="WP_345166957.1">
    <property type="nucleotide sequence ID" value="NZ_BAABGX010000002.1"/>
</dbReference>
<dbReference type="Pfam" id="PF04536">
    <property type="entry name" value="TPM_phosphatase"/>
    <property type="match status" value="1"/>
</dbReference>
<feature type="transmembrane region" description="Helical" evidence="1">
    <location>
        <begin position="181"/>
        <end position="200"/>
    </location>
</feature>
<dbReference type="Proteomes" id="UP001501844">
    <property type="component" value="Unassembled WGS sequence"/>
</dbReference>
<dbReference type="PANTHER" id="PTHR30373">
    <property type="entry name" value="UPF0603 PROTEIN YGCG"/>
    <property type="match status" value="1"/>
</dbReference>
<comment type="caution">
    <text evidence="4">The sequence shown here is derived from an EMBL/GenBank/DDBJ whole genome shotgun (WGS) entry which is preliminary data.</text>
</comment>
<evidence type="ECO:0000256" key="1">
    <source>
        <dbReference type="SAM" id="Phobius"/>
    </source>
</evidence>